<dbReference type="PROSITE" id="PS50966">
    <property type="entry name" value="ZF_SWIM"/>
    <property type="match status" value="1"/>
</dbReference>
<dbReference type="InterPro" id="IPR007527">
    <property type="entry name" value="Znf_SWIM"/>
</dbReference>
<comment type="caution">
    <text evidence="6">The sequence shown here is derived from an EMBL/GenBank/DDBJ whole genome shotgun (WGS) entry which is preliminary data.</text>
</comment>
<dbReference type="SMART" id="SM00575">
    <property type="entry name" value="ZnF_PMZ"/>
    <property type="match status" value="1"/>
</dbReference>
<keyword evidence="3" id="KW-0862">Zinc</keyword>
<dbReference type="Pfam" id="PF03108">
    <property type="entry name" value="DBD_Tnp_Mut"/>
    <property type="match status" value="1"/>
</dbReference>
<dbReference type="PANTHER" id="PTHR31973:SF188">
    <property type="entry name" value="POLYPROTEIN, PUTATIVE-RELATED"/>
    <property type="match status" value="1"/>
</dbReference>
<dbReference type="GO" id="GO:0008270">
    <property type="term" value="F:zinc ion binding"/>
    <property type="evidence" value="ECO:0007669"/>
    <property type="project" value="UniProtKB-KW"/>
</dbReference>
<dbReference type="Proteomes" id="UP001229421">
    <property type="component" value="Unassembled WGS sequence"/>
</dbReference>
<keyword evidence="1" id="KW-0479">Metal-binding</keyword>
<proteinExistence type="predicted"/>
<dbReference type="AlphaFoldDB" id="A0AAD8KVP8"/>
<dbReference type="InterPro" id="IPR006564">
    <property type="entry name" value="Znf_PMZ"/>
</dbReference>
<reference evidence="6" key="1">
    <citation type="journal article" date="2023" name="bioRxiv">
        <title>Improved chromosome-level genome assembly for marigold (Tagetes erecta).</title>
        <authorList>
            <person name="Jiang F."/>
            <person name="Yuan L."/>
            <person name="Wang S."/>
            <person name="Wang H."/>
            <person name="Xu D."/>
            <person name="Wang A."/>
            <person name="Fan W."/>
        </authorList>
    </citation>
    <scope>NUCLEOTIDE SEQUENCE</scope>
    <source>
        <strain evidence="6">WSJ</strain>
        <tissue evidence="6">Leaf</tissue>
    </source>
</reference>
<accession>A0AAD8KVP8</accession>
<gene>
    <name evidence="6" type="ORF">QVD17_16834</name>
</gene>
<evidence type="ECO:0000256" key="4">
    <source>
        <dbReference type="PROSITE-ProRule" id="PRU00325"/>
    </source>
</evidence>
<dbReference type="PANTHER" id="PTHR31973">
    <property type="entry name" value="POLYPROTEIN, PUTATIVE-RELATED"/>
    <property type="match status" value="1"/>
</dbReference>
<organism evidence="6 7">
    <name type="scientific">Tagetes erecta</name>
    <name type="common">African marigold</name>
    <dbReference type="NCBI Taxonomy" id="13708"/>
    <lineage>
        <taxon>Eukaryota</taxon>
        <taxon>Viridiplantae</taxon>
        <taxon>Streptophyta</taxon>
        <taxon>Embryophyta</taxon>
        <taxon>Tracheophyta</taxon>
        <taxon>Spermatophyta</taxon>
        <taxon>Magnoliopsida</taxon>
        <taxon>eudicotyledons</taxon>
        <taxon>Gunneridae</taxon>
        <taxon>Pentapetalae</taxon>
        <taxon>asterids</taxon>
        <taxon>campanulids</taxon>
        <taxon>Asterales</taxon>
        <taxon>Asteraceae</taxon>
        <taxon>Asteroideae</taxon>
        <taxon>Heliantheae alliance</taxon>
        <taxon>Tageteae</taxon>
        <taxon>Tagetes</taxon>
    </lineage>
</organism>
<evidence type="ECO:0000256" key="2">
    <source>
        <dbReference type="ARBA" id="ARBA00022771"/>
    </source>
</evidence>
<evidence type="ECO:0000313" key="7">
    <source>
        <dbReference type="Proteomes" id="UP001229421"/>
    </source>
</evidence>
<protein>
    <recommendedName>
        <fullName evidence="5">SWIM-type domain-containing protein</fullName>
    </recommendedName>
</protein>
<sequence length="379" mass="44285">MVQSPTLEQNVLQIPSKYKIKLKHGGYFRFAKNSSRTRYCFGYQKCIYIDTYMYNFDDLIEEATSRYPSNRDLVFSIYFLDKYASKQSFIKLDSNEDFQMMLLMYDVEKEITVYVTTNNNLETLSRLNLEISSNVSIQSGQDEVDDESNNQEESEYSLSDESYHSYYSSDSEFEMHIFQEEICSKKTPIIKVNSTFDNVNVFRRALIHHAVINEFAYFLEKSEPTRVTASCIDKECKWRIHASVKQDGITFEKLVVPHSCTRSNKGGNKVATQGWISSVVRDKLKSDGYVSPKELQKWVMKNYNNLGEYEVCRSGEYRAEVKYGEKRWEVTLDERICTCRVWEVRGVPCVHASAFIAFTRGDWDSCVDSYFTIEKSKHY</sequence>
<dbReference type="EMBL" id="JAUHHV010000004">
    <property type="protein sequence ID" value="KAK1428016.1"/>
    <property type="molecule type" value="Genomic_DNA"/>
</dbReference>
<evidence type="ECO:0000259" key="5">
    <source>
        <dbReference type="PROSITE" id="PS50966"/>
    </source>
</evidence>
<dbReference type="InterPro" id="IPR004332">
    <property type="entry name" value="Transposase_MuDR"/>
</dbReference>
<keyword evidence="7" id="KW-1185">Reference proteome</keyword>
<name>A0AAD8KVP8_TARER</name>
<evidence type="ECO:0000313" key="6">
    <source>
        <dbReference type="EMBL" id="KAK1428016.1"/>
    </source>
</evidence>
<evidence type="ECO:0000256" key="3">
    <source>
        <dbReference type="ARBA" id="ARBA00022833"/>
    </source>
</evidence>
<keyword evidence="2 4" id="KW-0863">Zinc-finger</keyword>
<feature type="domain" description="SWIM-type" evidence="5">
    <location>
        <begin position="328"/>
        <end position="360"/>
    </location>
</feature>
<dbReference type="Pfam" id="PF04434">
    <property type="entry name" value="SWIM"/>
    <property type="match status" value="1"/>
</dbReference>
<evidence type="ECO:0000256" key="1">
    <source>
        <dbReference type="ARBA" id="ARBA00022723"/>
    </source>
</evidence>